<sequence length="275" mass="29954">MDSLLPKDAARAVGSYLRSADRLMPGALTACAVSGSTALGAYRPGRSDIDLVSVLSDEWRQHRSLMARLRVLHLSQLPRLTMRAARGMGFSACCNTVFVWESELARPVTEIRAIASHVGEIFEPRGAFDVNPVIWKELVDGGISVLGKDVSEWGLDPEPGALRNWVADNLREYWAPLAESVSSGRRRLTASGVEWCLLGPARMHHTLLTGEILSKEAAALHALEEFPAHSRIVAVALAHLHGDAIPTVPPRGQWRGRTARAMQAIIADSLTNHLP</sequence>
<dbReference type="InterPro" id="IPR025184">
    <property type="entry name" value="AadA_C"/>
</dbReference>
<organism evidence="3 4">
    <name type="scientific">Brevibacterium marinum</name>
    <dbReference type="NCBI Taxonomy" id="418643"/>
    <lineage>
        <taxon>Bacteria</taxon>
        <taxon>Bacillati</taxon>
        <taxon>Actinomycetota</taxon>
        <taxon>Actinomycetes</taxon>
        <taxon>Micrococcales</taxon>
        <taxon>Brevibacteriaceae</taxon>
        <taxon>Brevibacterium</taxon>
    </lineage>
</organism>
<evidence type="ECO:0000256" key="1">
    <source>
        <dbReference type="ARBA" id="ARBA00022679"/>
    </source>
</evidence>
<comment type="caution">
    <text evidence="3">The sequence shown here is derived from an EMBL/GenBank/DDBJ whole genome shotgun (WGS) entry which is preliminary data.</text>
</comment>
<accession>A0A846RYD5</accession>
<reference evidence="3 4" key="1">
    <citation type="submission" date="2020-03" db="EMBL/GenBank/DDBJ databases">
        <title>Sequencing the genomes of 1000 actinobacteria strains.</title>
        <authorList>
            <person name="Klenk H.-P."/>
        </authorList>
    </citation>
    <scope>NUCLEOTIDE SEQUENCE [LARGE SCALE GENOMIC DNA]</scope>
    <source>
        <strain evidence="3 4">DSM 18964</strain>
    </source>
</reference>
<dbReference type="RefSeq" id="WP_167949683.1">
    <property type="nucleotide sequence ID" value="NZ_BAAAPQ010000026.1"/>
</dbReference>
<protein>
    <recommendedName>
        <fullName evidence="2">Adenylyltransferase AadA C-terminal domain-containing protein</fullName>
    </recommendedName>
</protein>
<evidence type="ECO:0000313" key="4">
    <source>
        <dbReference type="Proteomes" id="UP000576792"/>
    </source>
</evidence>
<dbReference type="Pfam" id="PF13427">
    <property type="entry name" value="AadA_C"/>
    <property type="match status" value="1"/>
</dbReference>
<dbReference type="EMBL" id="JAATJN010000001">
    <property type="protein sequence ID" value="NJC55693.1"/>
    <property type="molecule type" value="Genomic_DNA"/>
</dbReference>
<feature type="domain" description="Adenylyltransferase AadA C-terminal" evidence="2">
    <location>
        <begin position="194"/>
        <end position="242"/>
    </location>
</feature>
<dbReference type="Proteomes" id="UP000576792">
    <property type="component" value="Unassembled WGS sequence"/>
</dbReference>
<keyword evidence="4" id="KW-1185">Reference proteome</keyword>
<dbReference type="GO" id="GO:0016740">
    <property type="term" value="F:transferase activity"/>
    <property type="evidence" value="ECO:0007669"/>
    <property type="project" value="UniProtKB-KW"/>
</dbReference>
<keyword evidence="1" id="KW-0808">Transferase</keyword>
<name>A0A846RYD5_9MICO</name>
<dbReference type="AlphaFoldDB" id="A0A846RYD5"/>
<evidence type="ECO:0000313" key="3">
    <source>
        <dbReference type="EMBL" id="NJC55693.1"/>
    </source>
</evidence>
<gene>
    <name evidence="3" type="ORF">BKA07_000728</name>
</gene>
<evidence type="ECO:0000259" key="2">
    <source>
        <dbReference type="Pfam" id="PF13427"/>
    </source>
</evidence>
<proteinExistence type="predicted"/>